<reference evidence="2 3" key="1">
    <citation type="journal article" date="2022" name="bioRxiv">
        <title>Genomics of Preaxostyla Flagellates Illuminates Evolutionary Transitions and the Path Towards Mitochondrial Loss.</title>
        <authorList>
            <person name="Novak L.V.F."/>
            <person name="Treitli S.C."/>
            <person name="Pyrih J."/>
            <person name="Halakuc P."/>
            <person name="Pipaliya S.V."/>
            <person name="Vacek V."/>
            <person name="Brzon O."/>
            <person name="Soukal P."/>
            <person name="Eme L."/>
            <person name="Dacks J.B."/>
            <person name="Karnkowska A."/>
            <person name="Elias M."/>
            <person name="Hampl V."/>
        </authorList>
    </citation>
    <scope>NUCLEOTIDE SEQUENCE [LARGE SCALE GENOMIC DNA]</scope>
    <source>
        <strain evidence="2">NAU3</strain>
        <tissue evidence="2">Gut</tissue>
    </source>
</reference>
<evidence type="ECO:0000313" key="3">
    <source>
        <dbReference type="Proteomes" id="UP001281761"/>
    </source>
</evidence>
<feature type="compositionally biased region" description="Basic residues" evidence="1">
    <location>
        <begin position="208"/>
        <end position="219"/>
    </location>
</feature>
<feature type="region of interest" description="Disordered" evidence="1">
    <location>
        <begin position="1"/>
        <end position="163"/>
    </location>
</feature>
<feature type="compositionally biased region" description="Pro residues" evidence="1">
    <location>
        <begin position="240"/>
        <end position="263"/>
    </location>
</feature>
<feature type="compositionally biased region" description="Pro residues" evidence="1">
    <location>
        <begin position="353"/>
        <end position="365"/>
    </location>
</feature>
<feature type="compositionally biased region" description="Pro residues" evidence="1">
    <location>
        <begin position="103"/>
        <end position="112"/>
    </location>
</feature>
<feature type="region of interest" description="Disordered" evidence="1">
    <location>
        <begin position="348"/>
        <end position="373"/>
    </location>
</feature>
<comment type="caution">
    <text evidence="2">The sequence shown here is derived from an EMBL/GenBank/DDBJ whole genome shotgun (WGS) entry which is preliminary data.</text>
</comment>
<keyword evidence="3" id="KW-1185">Reference proteome</keyword>
<evidence type="ECO:0000313" key="2">
    <source>
        <dbReference type="EMBL" id="KAK2959724.1"/>
    </source>
</evidence>
<sequence>MECSDTGIIDSPPSSERYDSSGDDDPDRSSSSLCHDTTLDEASLPQFSPIAGGIGGSLTRRSTPPLLSDGDPAHSPLGLNTPQAPLLFFNSPSQKREECSPVRTPPSFPSTSPPSTDSSKKSTQSMTVATDLHAHFAKLPRPSLVPPSIIDYESQNGLLPTPAHKLDLTAPLRLLSSNSIDRGPIPPPAMSPHPSPPPQPKSLVRPLPKPRKPPHRSKANNKSSHQPSTLVKVILEHPNLPSPLPPNPKAVVPPKPKAVVPPKPKIHAFRTFVPQSQRQNSSEQATVIPEHPNSPFPSPPKKKPKGPPLPKVYVFRTFVPQNQRQNQSTGLFTIIQDDSAKPLAFGKAESLRHPPPSPKVKPQPQPLQAASGPPTRYAGKRLMIYAYPSIVSQPRFHNVDQSLVDALRRLNEGTYDPHDIFLYEPLSFLKTEVQEFLLRKNLNLLEHYIPYLYPEVHQVWFIGTVMHIIDRQHRVTWIKHRKFPDNVFLDMSTLTPIEEFNLRPKTLVIFAIRVNRHPTSYFEAKQAFVYEGKIQDISIRLI</sequence>
<name>A0ABQ9Y7R9_9EUKA</name>
<dbReference type="EMBL" id="JARBJD010000027">
    <property type="protein sequence ID" value="KAK2959724.1"/>
    <property type="molecule type" value="Genomic_DNA"/>
</dbReference>
<feature type="compositionally biased region" description="Low complexity" evidence="1">
    <location>
        <begin position="113"/>
        <end position="127"/>
    </location>
</feature>
<dbReference type="Proteomes" id="UP001281761">
    <property type="component" value="Unassembled WGS sequence"/>
</dbReference>
<organism evidence="2 3">
    <name type="scientific">Blattamonas nauphoetae</name>
    <dbReference type="NCBI Taxonomy" id="2049346"/>
    <lineage>
        <taxon>Eukaryota</taxon>
        <taxon>Metamonada</taxon>
        <taxon>Preaxostyla</taxon>
        <taxon>Oxymonadida</taxon>
        <taxon>Blattamonas</taxon>
    </lineage>
</organism>
<gene>
    <name evidence="2" type="ORF">BLNAU_5213</name>
</gene>
<protein>
    <submittedName>
        <fullName evidence="2">Uncharacterized protein</fullName>
    </submittedName>
</protein>
<feature type="compositionally biased region" description="Polar residues" evidence="1">
    <location>
        <begin position="220"/>
        <end position="229"/>
    </location>
</feature>
<feature type="compositionally biased region" description="Polar residues" evidence="1">
    <location>
        <begin position="273"/>
        <end position="285"/>
    </location>
</feature>
<evidence type="ECO:0000256" key="1">
    <source>
        <dbReference type="SAM" id="MobiDB-lite"/>
    </source>
</evidence>
<proteinExistence type="predicted"/>
<feature type="compositionally biased region" description="Pro residues" evidence="1">
    <location>
        <begin position="184"/>
        <end position="200"/>
    </location>
</feature>
<accession>A0ABQ9Y7R9</accession>
<feature type="region of interest" description="Disordered" evidence="1">
    <location>
        <begin position="177"/>
        <end position="311"/>
    </location>
</feature>